<evidence type="ECO:0000313" key="2">
    <source>
        <dbReference type="EMBL" id="CAB9521467.1"/>
    </source>
</evidence>
<sequence>MASSSCAENEQFLFRAWLILLAVIWTGIAVAALLLHEYLVNSKQTLKWLDYTNTICFFLLSIRVFMHHTTLSCLHKWSKTFKTLPKQVQDDSAFAIVDSISVLFFGPTLAYAVVMKAFTLDSEEYFATAIPVIKAFFPYYMMDRALHIWVNPLPQRAIHHFVEICALLLVLEWNPSTGSLCVLVYGGILDTYLKPVNGWHMVCRYTRMHARNHPEWSNGGDGRSGIDCFLVAASPGQMAFFGKIAACYAYLFTLVIPPGLLVAFLALNWQEISLGYKIMQPVVPVIFNLIDLPLHKASWNTGQLWYWQQSFGPKKEAVVKEDPNSIQELNGMSTTCSTQPCLSTCISLPNSTDGIDIESLDDVNV</sequence>
<keyword evidence="1" id="KW-0812">Transmembrane</keyword>
<evidence type="ECO:0000256" key="1">
    <source>
        <dbReference type="SAM" id="Phobius"/>
    </source>
</evidence>
<comment type="caution">
    <text evidence="2">The sequence shown here is derived from an EMBL/GenBank/DDBJ whole genome shotgun (WGS) entry which is preliminary data.</text>
</comment>
<feature type="transmembrane region" description="Helical" evidence="1">
    <location>
        <begin position="12"/>
        <end position="36"/>
    </location>
</feature>
<dbReference type="AlphaFoldDB" id="A0A9N8EH66"/>
<proteinExistence type="predicted"/>
<feature type="transmembrane region" description="Helical" evidence="1">
    <location>
        <begin position="48"/>
        <end position="66"/>
    </location>
</feature>
<keyword evidence="1" id="KW-1133">Transmembrane helix</keyword>
<organism evidence="2 3">
    <name type="scientific">Seminavis robusta</name>
    <dbReference type="NCBI Taxonomy" id="568900"/>
    <lineage>
        <taxon>Eukaryota</taxon>
        <taxon>Sar</taxon>
        <taxon>Stramenopiles</taxon>
        <taxon>Ochrophyta</taxon>
        <taxon>Bacillariophyta</taxon>
        <taxon>Bacillariophyceae</taxon>
        <taxon>Bacillariophycidae</taxon>
        <taxon>Naviculales</taxon>
        <taxon>Naviculaceae</taxon>
        <taxon>Seminavis</taxon>
    </lineage>
</organism>
<accession>A0A9N8EH66</accession>
<keyword evidence="1" id="KW-0472">Membrane</keyword>
<feature type="transmembrane region" description="Helical" evidence="1">
    <location>
        <begin position="93"/>
        <end position="113"/>
    </location>
</feature>
<feature type="transmembrane region" description="Helical" evidence="1">
    <location>
        <begin position="248"/>
        <end position="269"/>
    </location>
</feature>
<reference evidence="2" key="1">
    <citation type="submission" date="2020-06" db="EMBL/GenBank/DDBJ databases">
        <authorList>
            <consortium name="Plant Systems Biology data submission"/>
        </authorList>
    </citation>
    <scope>NUCLEOTIDE SEQUENCE</scope>
    <source>
        <strain evidence="2">D6</strain>
    </source>
</reference>
<keyword evidence="3" id="KW-1185">Reference proteome</keyword>
<feature type="transmembrane region" description="Helical" evidence="1">
    <location>
        <begin position="125"/>
        <end position="142"/>
    </location>
</feature>
<protein>
    <submittedName>
        <fullName evidence="2">Uncharacterized protein</fullName>
    </submittedName>
</protein>
<dbReference type="EMBL" id="CAICTM010001195">
    <property type="protein sequence ID" value="CAB9521467.1"/>
    <property type="molecule type" value="Genomic_DNA"/>
</dbReference>
<dbReference type="Proteomes" id="UP001153069">
    <property type="component" value="Unassembled WGS sequence"/>
</dbReference>
<evidence type="ECO:0000313" key="3">
    <source>
        <dbReference type="Proteomes" id="UP001153069"/>
    </source>
</evidence>
<gene>
    <name evidence="2" type="ORF">SEMRO_1197_G251590.1</name>
</gene>
<name>A0A9N8EH66_9STRA</name>